<dbReference type="Pfam" id="PF13635">
    <property type="entry name" value="DUF4143"/>
    <property type="match status" value="1"/>
</dbReference>
<dbReference type="EMBL" id="CP064939">
    <property type="protein sequence ID" value="QPH39907.1"/>
    <property type="molecule type" value="Genomic_DNA"/>
</dbReference>
<dbReference type="PANTHER" id="PTHR43566:SF1">
    <property type="entry name" value="AAA+ ATPASE DOMAIN-CONTAINING PROTEIN"/>
    <property type="match status" value="1"/>
</dbReference>
<dbReference type="InterPro" id="IPR027417">
    <property type="entry name" value="P-loop_NTPase"/>
</dbReference>
<dbReference type="InterPro" id="IPR025420">
    <property type="entry name" value="DUF4143"/>
</dbReference>
<evidence type="ECO:0000313" key="4">
    <source>
        <dbReference type="Proteomes" id="UP000594759"/>
    </source>
</evidence>
<dbReference type="KEGG" id="pex:IZT61_01065"/>
<dbReference type="RefSeq" id="WP_196099366.1">
    <property type="nucleotide sequence ID" value="NZ_CP064939.1"/>
</dbReference>
<dbReference type="SUPFAM" id="SSF52540">
    <property type="entry name" value="P-loop containing nucleoside triphosphate hydrolases"/>
    <property type="match status" value="1"/>
</dbReference>
<evidence type="ECO:0000313" key="3">
    <source>
        <dbReference type="EMBL" id="QPH39907.1"/>
    </source>
</evidence>
<dbReference type="AlphaFoldDB" id="A0A7S9PZQ4"/>
<reference evidence="3 4" key="1">
    <citation type="submission" date="2020-11" db="EMBL/GenBank/DDBJ databases">
        <title>Pedobacter endophytica, an endophytic bacteria isolated form Carex pumila.</title>
        <authorList>
            <person name="Peng Y."/>
            <person name="Jiang L."/>
            <person name="Lee J."/>
        </authorList>
    </citation>
    <scope>NUCLEOTIDE SEQUENCE [LARGE SCALE GENOMIC DNA]</scope>
    <source>
        <strain evidence="3 4">JBR3-12</strain>
    </source>
</reference>
<dbReference type="GO" id="GO:0005524">
    <property type="term" value="F:ATP binding"/>
    <property type="evidence" value="ECO:0007669"/>
    <property type="project" value="UniProtKB-KW"/>
</dbReference>
<gene>
    <name evidence="3" type="ORF">IZT61_01065</name>
</gene>
<sequence>MFERFELQRFIKVMNEPNRFIQVLVGPRQVGKATLINQLVKQISMPYTFESADAVVATDNTWIEKIWNNARHKFGGLTTNEYLLVIDEIQKIDNWSEIIKRLWDEDKRNGVHIKVILLGSSRLLIQQGLTESLAGRFELTYLGHWTYTEMEKAFGFTADQYVWFGGYPGSAALVNDEERWKNYVSNSLIETSISKDILMLTRVDKPALMKKLFELGCLYSGQILSFTKILGQLSDAGNTTTLSHYLQLLDTAGLLGGIEKFAADVVRKRSSSPKFQVHNNALVTAQRIEFFEEIKKKPAEWGRMVESSIGAHLLNSAFVEGYNVFYWRHRNDEVDFVLEKRGKIIDIEVKSTGLITETSGMEVFSKMYNPDKVLMVGAGGLPWQEFLKISPSSLF</sequence>
<name>A0A7S9PZQ4_9SPHI</name>
<feature type="domain" description="AAA" evidence="1">
    <location>
        <begin position="20"/>
        <end position="150"/>
    </location>
</feature>
<accession>A0A7S9PZQ4</accession>
<dbReference type="InterPro" id="IPR041682">
    <property type="entry name" value="AAA_14"/>
</dbReference>
<dbReference type="PANTHER" id="PTHR43566">
    <property type="entry name" value="CONSERVED PROTEIN"/>
    <property type="match status" value="1"/>
</dbReference>
<protein>
    <submittedName>
        <fullName evidence="3">ATP-binding protein</fullName>
    </submittedName>
</protein>
<dbReference type="Pfam" id="PF13173">
    <property type="entry name" value="AAA_14"/>
    <property type="match status" value="1"/>
</dbReference>
<evidence type="ECO:0000259" key="1">
    <source>
        <dbReference type="Pfam" id="PF13173"/>
    </source>
</evidence>
<evidence type="ECO:0000259" key="2">
    <source>
        <dbReference type="Pfam" id="PF13635"/>
    </source>
</evidence>
<proteinExistence type="predicted"/>
<keyword evidence="3" id="KW-0067">ATP-binding</keyword>
<keyword evidence="3" id="KW-0547">Nucleotide-binding</keyword>
<feature type="domain" description="DUF4143" evidence="2">
    <location>
        <begin position="195"/>
        <end position="351"/>
    </location>
</feature>
<keyword evidence="4" id="KW-1185">Reference proteome</keyword>
<dbReference type="Proteomes" id="UP000594759">
    <property type="component" value="Chromosome"/>
</dbReference>
<organism evidence="3 4">
    <name type="scientific">Pedobacter endophyticus</name>
    <dbReference type="NCBI Taxonomy" id="2789740"/>
    <lineage>
        <taxon>Bacteria</taxon>
        <taxon>Pseudomonadati</taxon>
        <taxon>Bacteroidota</taxon>
        <taxon>Sphingobacteriia</taxon>
        <taxon>Sphingobacteriales</taxon>
        <taxon>Sphingobacteriaceae</taxon>
        <taxon>Pedobacter</taxon>
    </lineage>
</organism>